<evidence type="ECO:0000313" key="16">
    <source>
        <dbReference type="EMBL" id="KAF9478332.1"/>
    </source>
</evidence>
<gene>
    <name evidence="16" type="ORF">BDN70DRAFT_895815</name>
</gene>
<evidence type="ECO:0000256" key="3">
    <source>
        <dbReference type="ARBA" id="ARBA00010790"/>
    </source>
</evidence>
<dbReference type="SUPFAM" id="SSF51905">
    <property type="entry name" value="FAD/NAD(P)-binding domain"/>
    <property type="match status" value="2"/>
</dbReference>
<comment type="catalytic activity">
    <reaction evidence="8">
        <text>pyranose + acceptor = pyranos-2-ulose + reduced acceptor.</text>
        <dbReference type="EC" id="1.1.99.29"/>
    </reaction>
</comment>
<feature type="domain" description="Glucose-methanol-choline oxidoreductase N-terminal" evidence="14">
    <location>
        <begin position="89"/>
        <end position="112"/>
    </location>
</feature>
<comment type="catalytic activity">
    <reaction evidence="10">
        <text>pyranose + acceptor = pyranos-3-ulose + reduced acceptor.</text>
        <dbReference type="EC" id="1.1.99.29"/>
    </reaction>
</comment>
<dbReference type="InterPro" id="IPR036188">
    <property type="entry name" value="FAD/NAD-bd_sf"/>
</dbReference>
<dbReference type="GO" id="GO:0005576">
    <property type="term" value="C:extracellular region"/>
    <property type="evidence" value="ECO:0007669"/>
    <property type="project" value="UniProtKB-SubCell"/>
</dbReference>
<dbReference type="InterPro" id="IPR012132">
    <property type="entry name" value="GMC_OxRdtase"/>
</dbReference>
<evidence type="ECO:0000256" key="7">
    <source>
        <dbReference type="ARBA" id="ARBA00024699"/>
    </source>
</evidence>
<evidence type="ECO:0000259" key="15">
    <source>
        <dbReference type="PROSITE" id="PS00624"/>
    </source>
</evidence>
<keyword evidence="6" id="KW-0964">Secreted</keyword>
<accession>A0A9P5YYY1</accession>
<keyword evidence="17" id="KW-1185">Reference proteome</keyword>
<evidence type="ECO:0000256" key="9">
    <source>
        <dbReference type="ARBA" id="ARBA00034010"/>
    </source>
</evidence>
<comment type="similarity">
    <text evidence="3 13">Belongs to the GMC oxidoreductase family.</text>
</comment>
<evidence type="ECO:0000256" key="10">
    <source>
        <dbReference type="ARBA" id="ARBA00034029"/>
    </source>
</evidence>
<evidence type="ECO:0000256" key="8">
    <source>
        <dbReference type="ARBA" id="ARBA00033986"/>
    </source>
</evidence>
<dbReference type="AlphaFoldDB" id="A0A9P5YYY1"/>
<comment type="subunit">
    <text evidence="4">Monomer.</text>
</comment>
<dbReference type="PANTHER" id="PTHR11552">
    <property type="entry name" value="GLUCOSE-METHANOL-CHOLINE GMC OXIDOREDUCTASE"/>
    <property type="match status" value="1"/>
</dbReference>
<dbReference type="GO" id="GO:0033718">
    <property type="term" value="F:pyranose dehydrogenase (acceptor) activity"/>
    <property type="evidence" value="ECO:0007669"/>
    <property type="project" value="UniProtKB-EC"/>
</dbReference>
<dbReference type="EC" id="1.1.99.29" evidence="5"/>
<keyword evidence="13" id="KW-0285">Flavoprotein</keyword>
<keyword evidence="13" id="KW-0274">FAD</keyword>
<dbReference type="PROSITE" id="PS00624">
    <property type="entry name" value="GMC_OXRED_2"/>
    <property type="match status" value="1"/>
</dbReference>
<evidence type="ECO:0000256" key="1">
    <source>
        <dbReference type="ARBA" id="ARBA00001974"/>
    </source>
</evidence>
<comment type="function">
    <text evidence="7">Catalyzes the single-oxidation or sequential double oxidation reaction of carbohydrates primarily at carbon-2 and/or carbon-3 with the concomitant reduction of the flavin. The enzyme exhibits a broad sugar substrate specificity, oxidizing different aldopyranoses to the corresponding C-1, C-2, C-3 or C-1,2, C-2,3 and C-3,4 (di)dehydro sugars with substrate-specific regioselectivity. Accepts only a narrow range of electron acceptors such as substituted benzoquinones and complexed metal ions and reacts extremely slowly with O(2) as acceptor. May play a role in the natural recycling of plant matter by oxidizing all major monosaccharides in lignocellulose and by reducing quinone compounds or reactive radical species generated during lignin depolymerization.</text>
</comment>
<dbReference type="Pfam" id="PF00732">
    <property type="entry name" value="GMC_oxred_N"/>
    <property type="match status" value="1"/>
</dbReference>
<sequence>MSSGEPGVYDIIFAGGGAAACITAGRLAKADPNLKILIVEAGPHTRAVHDHVQPGRYFSSLTLPKETFTFHVGKPSDSLLGRPSIVPTGRAVGGGSSVNFMVYNRAPASDYNDWENVYGNKGWGSSSLIPLLKKAETYQEKLTNDTHGTSGPIKVSFARENFNIAENFLEVAKAIDQERPFAEDMNDFSTVNGYGRVGRDTQATGIEYVDDSVSRGKGEISSVKTARASRLVVLSAGSFGTPSILERSGIGATSILEKNGVTQVVDLPGVGEHYLDHNVIFLPFVASEDTDTMDHIFRGPRDSLSLQAEEKKWLANGQGLLAHNGIDAAAKLRPNAKELASLSPNFDSRWETYFLNVTDRMVLTMAPVAGYVGLDPSVPLEKHFSIAYFLSYPISTGRVHITSGTNPYAPLDFESGFLDNHADLVVLRWGYKRAREFARRLRHYRGDLVTAHPQFKPGSAATTKLHSSPVELSAPDIIYSAEDDEAIDEYTRKTVQTSWHSLGTCAMKPRDQGGVVDERLNVYGVQGLKIADCSIAPANVGSNTYNTAIAIGEKAAVIIAEELGIKGVSAAQHALVPTWGTVAGGRTAPKAAPSMVVTEKGIHQTGRSIVGESEIAVILDLAAWPFGPADLSVLRWGYKRARELARRLKYYRGELVSAHPQFEPGSAAAISPVASLAKLSASEIVYSAEDDKAIDEYTRKSVATTWHSPRDQGGVVDEPLNVYGVQGLKVADGSIAPSNVGTNTYSTVIAIGERATVIIAEDLGIKGVGPA</sequence>
<dbReference type="Gene3D" id="3.50.50.60">
    <property type="entry name" value="FAD/NAD(P)-binding domain"/>
    <property type="match status" value="3"/>
</dbReference>
<evidence type="ECO:0000256" key="11">
    <source>
        <dbReference type="ARBA" id="ARBA00034050"/>
    </source>
</evidence>
<dbReference type="Gene3D" id="3.30.560.10">
    <property type="entry name" value="Glucose Oxidase, domain 3"/>
    <property type="match status" value="3"/>
</dbReference>
<evidence type="ECO:0000313" key="17">
    <source>
        <dbReference type="Proteomes" id="UP000807469"/>
    </source>
</evidence>
<dbReference type="PROSITE" id="PS00623">
    <property type="entry name" value="GMC_OXRED_1"/>
    <property type="match status" value="1"/>
</dbReference>
<proteinExistence type="inferred from homology"/>
<evidence type="ECO:0000256" key="5">
    <source>
        <dbReference type="ARBA" id="ARBA00013177"/>
    </source>
</evidence>
<evidence type="ECO:0000256" key="2">
    <source>
        <dbReference type="ARBA" id="ARBA00004613"/>
    </source>
</evidence>
<comment type="subcellular location">
    <subcellularLocation>
        <location evidence="2">Secreted</location>
    </subcellularLocation>
</comment>
<protein>
    <recommendedName>
        <fullName evidence="5">pyranose dehydrogenase (acceptor)</fullName>
        <ecNumber evidence="5">1.1.99.29</ecNumber>
    </recommendedName>
</protein>
<dbReference type="SUPFAM" id="SSF54373">
    <property type="entry name" value="FAD-linked reductases, C-terminal domain"/>
    <property type="match status" value="1"/>
</dbReference>
<comment type="caution">
    <text evidence="16">The sequence shown here is derived from an EMBL/GenBank/DDBJ whole genome shotgun (WGS) entry which is preliminary data.</text>
</comment>
<dbReference type="Pfam" id="PF05199">
    <property type="entry name" value="GMC_oxred_C"/>
    <property type="match status" value="2"/>
</dbReference>
<dbReference type="GO" id="GO:0050660">
    <property type="term" value="F:flavin adenine dinucleotide binding"/>
    <property type="evidence" value="ECO:0007669"/>
    <property type="project" value="InterPro"/>
</dbReference>
<dbReference type="InterPro" id="IPR007867">
    <property type="entry name" value="GMC_OxRtase_C"/>
</dbReference>
<reference evidence="16" key="1">
    <citation type="submission" date="2020-11" db="EMBL/GenBank/DDBJ databases">
        <authorList>
            <consortium name="DOE Joint Genome Institute"/>
            <person name="Ahrendt S."/>
            <person name="Riley R."/>
            <person name="Andreopoulos W."/>
            <person name="Labutti K."/>
            <person name="Pangilinan J."/>
            <person name="Ruiz-Duenas F.J."/>
            <person name="Barrasa J.M."/>
            <person name="Sanchez-Garcia M."/>
            <person name="Camarero S."/>
            <person name="Miyauchi S."/>
            <person name="Serrano A."/>
            <person name="Linde D."/>
            <person name="Babiker R."/>
            <person name="Drula E."/>
            <person name="Ayuso-Fernandez I."/>
            <person name="Pacheco R."/>
            <person name="Padilla G."/>
            <person name="Ferreira P."/>
            <person name="Barriuso J."/>
            <person name="Kellner H."/>
            <person name="Castanera R."/>
            <person name="Alfaro M."/>
            <person name="Ramirez L."/>
            <person name="Pisabarro A.G."/>
            <person name="Kuo A."/>
            <person name="Tritt A."/>
            <person name="Lipzen A."/>
            <person name="He G."/>
            <person name="Yan M."/>
            <person name="Ng V."/>
            <person name="Cullen D."/>
            <person name="Martin F."/>
            <person name="Rosso M.-N."/>
            <person name="Henrissat B."/>
            <person name="Hibbett D."/>
            <person name="Martinez A.T."/>
            <person name="Grigoriev I.V."/>
        </authorList>
    </citation>
    <scope>NUCLEOTIDE SEQUENCE</scope>
    <source>
        <strain evidence="16">CIRM-BRFM 674</strain>
    </source>
</reference>
<dbReference type="OrthoDB" id="269227at2759"/>
<dbReference type="Proteomes" id="UP000807469">
    <property type="component" value="Unassembled WGS sequence"/>
</dbReference>
<comment type="cofactor">
    <cofactor evidence="1">
        <name>FAD</name>
        <dbReference type="ChEBI" id="CHEBI:57692"/>
    </cofactor>
</comment>
<comment type="catalytic activity">
    <reaction evidence="9">
        <text>pyranose + acceptor = pyranos-2,3-diulose + reduced acceptor.</text>
        <dbReference type="EC" id="1.1.99.29"/>
    </reaction>
</comment>
<comment type="catalytic activity">
    <reaction evidence="12">
        <text>a pyranoside + acceptor = a pyranosid-3,4-diulose + reduced acceptor.</text>
        <dbReference type="EC" id="1.1.99.29"/>
    </reaction>
</comment>
<evidence type="ECO:0000259" key="14">
    <source>
        <dbReference type="PROSITE" id="PS00623"/>
    </source>
</evidence>
<evidence type="ECO:0000256" key="13">
    <source>
        <dbReference type="RuleBase" id="RU003968"/>
    </source>
</evidence>
<comment type="catalytic activity">
    <reaction evidence="11">
        <text>a pyranoside + acceptor = a pyranosid-3-ulose + reduced acceptor.</text>
        <dbReference type="EC" id="1.1.99.29"/>
    </reaction>
</comment>
<feature type="domain" description="Glucose-methanol-choline oxidoreductase N-terminal" evidence="15">
    <location>
        <begin position="237"/>
        <end position="251"/>
    </location>
</feature>
<dbReference type="EMBL" id="MU155237">
    <property type="protein sequence ID" value="KAF9478332.1"/>
    <property type="molecule type" value="Genomic_DNA"/>
</dbReference>
<evidence type="ECO:0000256" key="4">
    <source>
        <dbReference type="ARBA" id="ARBA00011245"/>
    </source>
</evidence>
<organism evidence="16 17">
    <name type="scientific">Pholiota conissans</name>
    <dbReference type="NCBI Taxonomy" id="109636"/>
    <lineage>
        <taxon>Eukaryota</taxon>
        <taxon>Fungi</taxon>
        <taxon>Dikarya</taxon>
        <taxon>Basidiomycota</taxon>
        <taxon>Agaricomycotina</taxon>
        <taxon>Agaricomycetes</taxon>
        <taxon>Agaricomycetidae</taxon>
        <taxon>Agaricales</taxon>
        <taxon>Agaricineae</taxon>
        <taxon>Strophariaceae</taxon>
        <taxon>Pholiota</taxon>
    </lineage>
</organism>
<name>A0A9P5YYY1_9AGAR</name>
<evidence type="ECO:0000256" key="12">
    <source>
        <dbReference type="ARBA" id="ARBA00034059"/>
    </source>
</evidence>
<evidence type="ECO:0000256" key="6">
    <source>
        <dbReference type="ARBA" id="ARBA00022525"/>
    </source>
</evidence>
<dbReference type="InterPro" id="IPR000172">
    <property type="entry name" value="GMC_OxRdtase_N"/>
</dbReference>
<dbReference type="PANTHER" id="PTHR11552:SF78">
    <property type="entry name" value="GLUCOSE-METHANOL-CHOLINE OXIDOREDUCTASE N-TERMINAL DOMAIN-CONTAINING PROTEIN"/>
    <property type="match status" value="1"/>
</dbReference>